<sequence>MWKPEILWEDNHLMIVNKACGDLVQGDKTGDESLLDKIKAFIKIRDNKSGNVYLGLVHRLDRPTSGVVIFAKTSKALGRMNQMFKNREVDKIYWAITEPANPNIPEKATLEHYLKKNSKKNFVSVYHQPTKDAKKAILHYELKQKLNHFWWYEIRLETGRSHQIRAQLASIGASIKGDLKYGASRSNRDGGIHLHARSAAFIHPVSKEKILVEAPPPEETLWQAIL</sequence>
<name>A0A383U5K9_9FLAO</name>
<keyword evidence="2 4" id="KW-0413">Isomerase</keyword>
<organism evidence="4 5">
    <name type="scientific">Candidatus Ornithobacterium hominis</name>
    <dbReference type="NCBI Taxonomy" id="2497989"/>
    <lineage>
        <taxon>Bacteria</taxon>
        <taxon>Pseudomonadati</taxon>
        <taxon>Bacteroidota</taxon>
        <taxon>Flavobacteriia</taxon>
        <taxon>Flavobacteriales</taxon>
        <taxon>Weeksellaceae</taxon>
        <taxon>Ornithobacterium</taxon>
    </lineage>
</organism>
<dbReference type="SUPFAM" id="SSF55120">
    <property type="entry name" value="Pseudouridine synthase"/>
    <property type="match status" value="1"/>
</dbReference>
<dbReference type="PROSITE" id="PS01129">
    <property type="entry name" value="PSI_RLU"/>
    <property type="match status" value="1"/>
</dbReference>
<evidence type="ECO:0000259" key="3">
    <source>
        <dbReference type="Pfam" id="PF00849"/>
    </source>
</evidence>
<proteinExistence type="inferred from homology"/>
<accession>A0A383U5K9</accession>
<feature type="domain" description="Pseudouridine synthase RsuA/RluA-like" evidence="3">
    <location>
        <begin position="12"/>
        <end position="170"/>
    </location>
</feature>
<evidence type="ECO:0000256" key="2">
    <source>
        <dbReference type="ARBA" id="ARBA00023235"/>
    </source>
</evidence>
<keyword evidence="5" id="KW-1185">Reference proteome</keyword>
<dbReference type="PANTHER" id="PTHR21600">
    <property type="entry name" value="MITOCHONDRIAL RNA PSEUDOURIDINE SYNTHASE"/>
    <property type="match status" value="1"/>
</dbReference>
<dbReference type="InterPro" id="IPR020103">
    <property type="entry name" value="PsdUridine_synth_cat_dom_sf"/>
</dbReference>
<dbReference type="EC" id="5.4.99.26" evidence="4"/>
<evidence type="ECO:0000256" key="1">
    <source>
        <dbReference type="ARBA" id="ARBA00010876"/>
    </source>
</evidence>
<dbReference type="InterPro" id="IPR050188">
    <property type="entry name" value="RluA_PseudoU_synthase"/>
</dbReference>
<reference evidence="4 5" key="1">
    <citation type="submission" date="2018-09" db="EMBL/GenBank/DDBJ databases">
        <authorList>
            <consortium name="Pathogen Informatics"/>
        </authorList>
    </citation>
    <scope>NUCLEOTIDE SEQUENCE [LARGE SCALE GENOMIC DNA]</scope>
    <source>
        <strain evidence="4 5">OH-22767</strain>
    </source>
</reference>
<evidence type="ECO:0000313" key="5">
    <source>
        <dbReference type="Proteomes" id="UP000262142"/>
    </source>
</evidence>
<dbReference type="RefSeq" id="WP_119059839.1">
    <property type="nucleotide sequence ID" value="NZ_UNSC01000009.1"/>
</dbReference>
<dbReference type="InterPro" id="IPR006145">
    <property type="entry name" value="PsdUridine_synth_RsuA/RluA"/>
</dbReference>
<dbReference type="EMBL" id="UNSC01000009">
    <property type="protein sequence ID" value="SZD74233.1"/>
    <property type="molecule type" value="Genomic_DNA"/>
</dbReference>
<evidence type="ECO:0000313" key="4">
    <source>
        <dbReference type="EMBL" id="SZD74233.1"/>
    </source>
</evidence>
<dbReference type="GO" id="GO:0160149">
    <property type="term" value="F:tRNA pseudouridine(65) synthase activity"/>
    <property type="evidence" value="ECO:0007669"/>
    <property type="project" value="UniProtKB-EC"/>
</dbReference>
<dbReference type="AlphaFoldDB" id="A0A383U5K9"/>
<dbReference type="PANTHER" id="PTHR21600:SF83">
    <property type="entry name" value="PSEUDOURIDYLATE SYNTHASE RPUSD4, MITOCHONDRIAL"/>
    <property type="match status" value="1"/>
</dbReference>
<protein>
    <submittedName>
        <fullName evidence="4">tRNA pseudouridine synthase C</fullName>
        <ecNumber evidence="4">5.4.99.26</ecNumber>
    </submittedName>
</protein>
<dbReference type="GO" id="GO:0006396">
    <property type="term" value="P:RNA processing"/>
    <property type="evidence" value="ECO:0007669"/>
    <property type="project" value="UniProtKB-ARBA"/>
</dbReference>
<gene>
    <name evidence="4" type="primary">truC</name>
    <name evidence="4" type="ORF">SAMEA104719789_01693</name>
</gene>
<dbReference type="GO" id="GO:0001522">
    <property type="term" value="P:pseudouridine synthesis"/>
    <property type="evidence" value="ECO:0007669"/>
    <property type="project" value="InterPro"/>
</dbReference>
<comment type="similarity">
    <text evidence="1">Belongs to the pseudouridine synthase RluA family.</text>
</comment>
<dbReference type="GO" id="GO:0003723">
    <property type="term" value="F:RNA binding"/>
    <property type="evidence" value="ECO:0007669"/>
    <property type="project" value="InterPro"/>
</dbReference>
<dbReference type="Proteomes" id="UP000262142">
    <property type="component" value="Unassembled WGS sequence"/>
</dbReference>
<dbReference type="Pfam" id="PF00849">
    <property type="entry name" value="PseudoU_synth_2"/>
    <property type="match status" value="1"/>
</dbReference>
<dbReference type="InterPro" id="IPR006224">
    <property type="entry name" value="PsdUridine_synth_RluA-like_CS"/>
</dbReference>
<dbReference type="Gene3D" id="3.30.2350.10">
    <property type="entry name" value="Pseudouridine synthase"/>
    <property type="match status" value="1"/>
</dbReference>
<dbReference type="CDD" id="cd02869">
    <property type="entry name" value="PseudoU_synth_RluA_like"/>
    <property type="match status" value="1"/>
</dbReference>
<dbReference type="OrthoDB" id="9807829at2"/>